<dbReference type="Pfam" id="PF07969">
    <property type="entry name" value="Amidohydro_3"/>
    <property type="match status" value="1"/>
</dbReference>
<dbReference type="GO" id="GO:0004131">
    <property type="term" value="F:cytosine deaminase activity"/>
    <property type="evidence" value="ECO:0007669"/>
    <property type="project" value="UniProtKB-EC"/>
</dbReference>
<dbReference type="InterPro" id="IPR011059">
    <property type="entry name" value="Metal-dep_hydrolase_composite"/>
</dbReference>
<dbReference type="SUPFAM" id="SSF51338">
    <property type="entry name" value="Composite domain of metallo-dependent hydrolases"/>
    <property type="match status" value="1"/>
</dbReference>
<reference evidence="2 3" key="1">
    <citation type="submission" date="2023-07" db="EMBL/GenBank/DDBJ databases">
        <title>Sequencing the genomes of 1000 actinobacteria strains.</title>
        <authorList>
            <person name="Klenk H.-P."/>
        </authorList>
    </citation>
    <scope>NUCLEOTIDE SEQUENCE [LARGE SCALE GENOMIC DNA]</scope>
    <source>
        <strain evidence="2 3">DSM 44109</strain>
    </source>
</reference>
<comment type="caution">
    <text evidence="2">The sequence shown here is derived from an EMBL/GenBank/DDBJ whole genome shotgun (WGS) entry which is preliminary data.</text>
</comment>
<evidence type="ECO:0000313" key="3">
    <source>
        <dbReference type="Proteomes" id="UP001230426"/>
    </source>
</evidence>
<name>A0ABT9QYR8_9ACTN</name>
<dbReference type="InterPro" id="IPR052349">
    <property type="entry name" value="Metallo-hydrolase_Enzymes"/>
</dbReference>
<sequence length="405" mass="42420">MTMAELLLRDARIWGRTGAADLLVRDGRIAEIREIPGDRRPAGEGGDGAGEGVEDLAGGLVLPGLVDGHAHLDKTLWGGPWVPHDAPPGLMGKIRNGQERRPEFGIPNADFVTALLENMIVCGTTHVRSHVDVDPLVGLGSVEAVREAVERHGGRISAEFVAFPQAGMLISPGTEALLEEALKAGVESIGGLDPAGVDRDPVRHLDAVFALAERYGAGVDIHLHDGGTLGAWQFELIIERTKALGLSGKVTISHAFALADADPATRDSLISGLAEAGIALASVAPNRGLLPLRLLGEAGVPVTLGNDGVRDLWSPFGTGDMLERAMFQAKGTGPRDEDVELALEAATYGGARALALRDYGLSVGDRADLVVVGARNAAEAVCVRPRRSLVVKSGRIVARDGALVR</sequence>
<keyword evidence="3" id="KW-1185">Reference proteome</keyword>
<protein>
    <submittedName>
        <fullName evidence="2">Cytosine deaminase</fullName>
        <ecNumber evidence="2">3.5.4.1</ecNumber>
    </submittedName>
</protein>
<dbReference type="InterPro" id="IPR032466">
    <property type="entry name" value="Metal_Hydrolase"/>
</dbReference>
<dbReference type="SUPFAM" id="SSF51556">
    <property type="entry name" value="Metallo-dependent hydrolases"/>
    <property type="match status" value="1"/>
</dbReference>
<evidence type="ECO:0000313" key="2">
    <source>
        <dbReference type="EMBL" id="MDP9862121.1"/>
    </source>
</evidence>
<evidence type="ECO:0000259" key="1">
    <source>
        <dbReference type="Pfam" id="PF07969"/>
    </source>
</evidence>
<dbReference type="InterPro" id="IPR013108">
    <property type="entry name" value="Amidohydro_3"/>
</dbReference>
<dbReference type="PANTHER" id="PTHR32027">
    <property type="entry name" value="CYTOSINE DEAMINASE"/>
    <property type="match status" value="1"/>
</dbReference>
<keyword evidence="2" id="KW-0378">Hydrolase</keyword>
<dbReference type="Gene3D" id="2.30.40.10">
    <property type="entry name" value="Urease, subunit C, domain 1"/>
    <property type="match status" value="1"/>
</dbReference>
<dbReference type="EC" id="3.5.4.1" evidence="2"/>
<accession>A0ABT9QYR8</accession>
<dbReference type="NCBIfam" id="NF004636">
    <property type="entry name" value="PRK05985.1"/>
    <property type="match status" value="1"/>
</dbReference>
<dbReference type="EMBL" id="JAUSRB010000001">
    <property type="protein sequence ID" value="MDP9862121.1"/>
    <property type="molecule type" value="Genomic_DNA"/>
</dbReference>
<dbReference type="CDD" id="cd01293">
    <property type="entry name" value="Bact_CD"/>
    <property type="match status" value="1"/>
</dbReference>
<gene>
    <name evidence="2" type="ORF">J2S55_001380</name>
</gene>
<proteinExistence type="predicted"/>
<dbReference type="RefSeq" id="WP_306858118.1">
    <property type="nucleotide sequence ID" value="NZ_JAUSRB010000001.1"/>
</dbReference>
<dbReference type="Gene3D" id="3.20.20.140">
    <property type="entry name" value="Metal-dependent hydrolases"/>
    <property type="match status" value="1"/>
</dbReference>
<dbReference type="PANTHER" id="PTHR32027:SF9">
    <property type="entry name" value="BLL3847 PROTEIN"/>
    <property type="match status" value="1"/>
</dbReference>
<organism evidence="2 3">
    <name type="scientific">Streptosporangium brasiliense</name>
    <dbReference type="NCBI Taxonomy" id="47480"/>
    <lineage>
        <taxon>Bacteria</taxon>
        <taxon>Bacillati</taxon>
        <taxon>Actinomycetota</taxon>
        <taxon>Actinomycetes</taxon>
        <taxon>Streptosporangiales</taxon>
        <taxon>Streptosporangiaceae</taxon>
        <taxon>Streptosporangium</taxon>
    </lineage>
</organism>
<dbReference type="Proteomes" id="UP001230426">
    <property type="component" value="Unassembled WGS sequence"/>
</dbReference>
<feature type="domain" description="Amidohydrolase 3" evidence="1">
    <location>
        <begin position="141"/>
        <end position="398"/>
    </location>
</feature>